<dbReference type="Gene3D" id="3.40.630.30">
    <property type="match status" value="1"/>
</dbReference>
<dbReference type="RefSeq" id="WP_377916910.1">
    <property type="nucleotide sequence ID" value="NZ_JBHRZT010000067.1"/>
</dbReference>
<evidence type="ECO:0008006" key="3">
    <source>
        <dbReference type="Google" id="ProtNLM"/>
    </source>
</evidence>
<evidence type="ECO:0000313" key="1">
    <source>
        <dbReference type="EMBL" id="MFC3884961.1"/>
    </source>
</evidence>
<protein>
    <recommendedName>
        <fullName evidence="3">GNAT family N-acetyltransferase</fullName>
    </recommendedName>
</protein>
<dbReference type="Proteomes" id="UP001595752">
    <property type="component" value="Unassembled WGS sequence"/>
</dbReference>
<organism evidence="1 2">
    <name type="scientific">Bacillus songklensis</name>
    <dbReference type="NCBI Taxonomy" id="1069116"/>
    <lineage>
        <taxon>Bacteria</taxon>
        <taxon>Bacillati</taxon>
        <taxon>Bacillota</taxon>
        <taxon>Bacilli</taxon>
        <taxon>Bacillales</taxon>
        <taxon>Bacillaceae</taxon>
        <taxon>Bacillus</taxon>
    </lineage>
</organism>
<dbReference type="EMBL" id="JBHRZT010000067">
    <property type="protein sequence ID" value="MFC3884961.1"/>
    <property type="molecule type" value="Genomic_DNA"/>
</dbReference>
<comment type="caution">
    <text evidence="1">The sequence shown here is derived from an EMBL/GenBank/DDBJ whole genome shotgun (WGS) entry which is preliminary data.</text>
</comment>
<accession>A0ABV8B715</accession>
<reference evidence="2" key="1">
    <citation type="journal article" date="2019" name="Int. J. Syst. Evol. Microbiol.">
        <title>The Global Catalogue of Microorganisms (GCM) 10K type strain sequencing project: providing services to taxonomists for standard genome sequencing and annotation.</title>
        <authorList>
            <consortium name="The Broad Institute Genomics Platform"/>
            <consortium name="The Broad Institute Genome Sequencing Center for Infectious Disease"/>
            <person name="Wu L."/>
            <person name="Ma J."/>
        </authorList>
    </citation>
    <scope>NUCLEOTIDE SEQUENCE [LARGE SCALE GENOMIC DNA]</scope>
    <source>
        <strain evidence="2">CCUG 61889</strain>
    </source>
</reference>
<dbReference type="SUPFAM" id="SSF55729">
    <property type="entry name" value="Acyl-CoA N-acyltransferases (Nat)"/>
    <property type="match status" value="1"/>
</dbReference>
<name>A0ABV8B715_9BACI</name>
<dbReference type="InterPro" id="IPR016181">
    <property type="entry name" value="Acyl_CoA_acyltransferase"/>
</dbReference>
<gene>
    <name evidence="1" type="ORF">ACFOU2_16390</name>
</gene>
<sequence>MSIWIEKMVEERLTEYASLYVAVFNNEPWNEHWTEKNAIERLEDFMKTPKFQGFALYDEGKLVGVAAGHGRVLM</sequence>
<evidence type="ECO:0000313" key="2">
    <source>
        <dbReference type="Proteomes" id="UP001595752"/>
    </source>
</evidence>
<keyword evidence="2" id="KW-1185">Reference proteome</keyword>
<proteinExistence type="predicted"/>